<dbReference type="PANTHER" id="PTHR45726:SF3">
    <property type="entry name" value="LEUKOTRIENE A-4 HYDROLASE"/>
    <property type="match status" value="1"/>
</dbReference>
<comment type="cofactor">
    <cofactor evidence="2">
        <name>Zn(2+)</name>
        <dbReference type="ChEBI" id="CHEBI:29105"/>
    </cofactor>
    <text evidence="2">Binds 1 zinc ion per subunit.</text>
</comment>
<dbReference type="Gene3D" id="1.10.390.10">
    <property type="entry name" value="Neutral Protease Domain 2"/>
    <property type="match status" value="1"/>
</dbReference>
<dbReference type="InterPro" id="IPR014782">
    <property type="entry name" value="Peptidase_M1_dom"/>
</dbReference>
<dbReference type="InterPro" id="IPR027268">
    <property type="entry name" value="Peptidase_M4/M1_CTD_sf"/>
</dbReference>
<dbReference type="GO" id="GO:0008270">
    <property type="term" value="F:zinc ion binding"/>
    <property type="evidence" value="ECO:0007669"/>
    <property type="project" value="InterPro"/>
</dbReference>
<dbReference type="OrthoDB" id="9814383at2"/>
<evidence type="ECO:0000256" key="3">
    <source>
        <dbReference type="SAM" id="SignalP"/>
    </source>
</evidence>
<dbReference type="RefSeq" id="WP_147929500.1">
    <property type="nucleotide sequence ID" value="NZ_VOXD01000004.1"/>
</dbReference>
<dbReference type="AlphaFoldDB" id="A0A5C7FIQ7"/>
<evidence type="ECO:0000256" key="2">
    <source>
        <dbReference type="PIRSR" id="PIRSR634015-3"/>
    </source>
</evidence>
<accession>A0A5C7FIQ7</accession>
<proteinExistence type="predicted"/>
<keyword evidence="3" id="KW-0732">Signal</keyword>
<dbReference type="Proteomes" id="UP000321907">
    <property type="component" value="Unassembled WGS sequence"/>
</dbReference>
<organism evidence="5 6">
    <name type="scientific">Neolewinella aurantiaca</name>
    <dbReference type="NCBI Taxonomy" id="2602767"/>
    <lineage>
        <taxon>Bacteria</taxon>
        <taxon>Pseudomonadati</taxon>
        <taxon>Bacteroidota</taxon>
        <taxon>Saprospiria</taxon>
        <taxon>Saprospirales</taxon>
        <taxon>Lewinellaceae</taxon>
        <taxon>Neolewinella</taxon>
    </lineage>
</organism>
<feature type="active site" description="Proton donor" evidence="1">
    <location>
        <position position="435"/>
    </location>
</feature>
<keyword evidence="2" id="KW-0862">Zinc</keyword>
<gene>
    <name evidence="5" type="ORF">FUA23_04365</name>
</gene>
<dbReference type="SUPFAM" id="SSF55486">
    <property type="entry name" value="Metalloproteases ('zincins'), catalytic domain"/>
    <property type="match status" value="1"/>
</dbReference>
<dbReference type="Pfam" id="PF01433">
    <property type="entry name" value="Peptidase_M1"/>
    <property type="match status" value="1"/>
</dbReference>
<reference evidence="5 6" key="1">
    <citation type="submission" date="2019-08" db="EMBL/GenBank/DDBJ databases">
        <title>Lewinella sp. strain SSH13 Genome sequencing and assembly.</title>
        <authorList>
            <person name="Kim I."/>
        </authorList>
    </citation>
    <scope>NUCLEOTIDE SEQUENCE [LARGE SCALE GENOMIC DNA]</scope>
    <source>
        <strain evidence="5 6">SSH13</strain>
    </source>
</reference>
<feature type="binding site" evidence="2">
    <location>
        <position position="346"/>
    </location>
    <ligand>
        <name>Zn(2+)</name>
        <dbReference type="ChEBI" id="CHEBI:29105"/>
        <note>catalytic</note>
    </ligand>
</feature>
<feature type="binding site" evidence="2">
    <location>
        <position position="350"/>
    </location>
    <ligand>
        <name>Zn(2+)</name>
        <dbReference type="ChEBI" id="CHEBI:29105"/>
        <note>catalytic</note>
    </ligand>
</feature>
<keyword evidence="2" id="KW-0479">Metal-binding</keyword>
<evidence type="ECO:0000313" key="5">
    <source>
        <dbReference type="EMBL" id="TXF91043.1"/>
    </source>
</evidence>
<feature type="binding site" evidence="2">
    <location>
        <position position="369"/>
    </location>
    <ligand>
        <name>Zn(2+)</name>
        <dbReference type="ChEBI" id="CHEBI:29105"/>
        <note>catalytic</note>
    </ligand>
</feature>
<protein>
    <submittedName>
        <fullName evidence="5">M1 family metallopeptidase</fullName>
    </submittedName>
</protein>
<dbReference type="GO" id="GO:0008237">
    <property type="term" value="F:metallopeptidase activity"/>
    <property type="evidence" value="ECO:0007669"/>
    <property type="project" value="InterPro"/>
</dbReference>
<evidence type="ECO:0000313" key="6">
    <source>
        <dbReference type="Proteomes" id="UP000321907"/>
    </source>
</evidence>
<feature type="active site" description="Proton acceptor" evidence="1">
    <location>
        <position position="347"/>
    </location>
</feature>
<evidence type="ECO:0000259" key="4">
    <source>
        <dbReference type="Pfam" id="PF01433"/>
    </source>
</evidence>
<feature type="signal peptide" evidence="3">
    <location>
        <begin position="1"/>
        <end position="17"/>
    </location>
</feature>
<dbReference type="CDD" id="cd09604">
    <property type="entry name" value="M1_APN_like"/>
    <property type="match status" value="1"/>
</dbReference>
<dbReference type="PANTHER" id="PTHR45726">
    <property type="entry name" value="LEUKOTRIENE A-4 HYDROLASE"/>
    <property type="match status" value="1"/>
</dbReference>
<keyword evidence="6" id="KW-1185">Reference proteome</keyword>
<feature type="domain" description="Peptidase M1 membrane alanine aminopeptidase" evidence="4">
    <location>
        <begin position="339"/>
        <end position="494"/>
    </location>
</feature>
<evidence type="ECO:0000256" key="1">
    <source>
        <dbReference type="PIRSR" id="PIRSR634015-1"/>
    </source>
</evidence>
<name>A0A5C7FIQ7_9BACT</name>
<feature type="chain" id="PRO_5023059966" evidence="3">
    <location>
        <begin position="18"/>
        <end position="611"/>
    </location>
</feature>
<sequence length="611" mass="70981">MRNLLLLVLLFSTISLAAQPDRWQQRAKYEMEIDMDVKKHQYEGKQTLTYYNNSPDTLHRVFYHLYFNAFQPGSMMDVRNLTLPDADRRVGDRISKLNEDEIGYIKPKALLRDGTPQAYIVEGTVMEVTLAKPIMPGTSTTFELEWDAQVPLQIRRSGRDNAEGIEFSMAQWYPKMAEYDYQGWHADPYIGREFYHIWSDFDVKITIDRNYVIGGTGYLQNPDEIGYGYGEEPKKRKKKITYHFKAPKVGDFMWAADPNYRHTNLKRADGMTMHFFYQEGEKTSTNWENLPKVMDEAFNYINTHYGHYPYEQYSFIQGGDGGMEYPMGTLITGERSFPSLVGVSVHELMHSWYQHLLGTNEALHPWMDEGFTSWASADVMNHLRKKGLVGGDAVENPFARTYFGLRNFRSSGKQEALSTHSDHYATNAAYGVAAYTNGAVYQEQLRYIVGEEVHQRIMLRYFNEWAFKHPNPNDFIRIAEKESGFELDWYNEYWVNSTNYADYGVKEVAAGEGNTTSVTLEKIGRMPMPLEVLVTMQNSEEKWYYIAPQIMRGTKQQPGYASNWNVLQDWGWVYPTYIIKVDAAKDDIKSVMINPTQRMFEDDVENNVWEN</sequence>
<dbReference type="InterPro" id="IPR034015">
    <property type="entry name" value="M1_LTA4H"/>
</dbReference>
<comment type="caution">
    <text evidence="5">The sequence shown here is derived from an EMBL/GenBank/DDBJ whole genome shotgun (WGS) entry which is preliminary data.</text>
</comment>
<dbReference type="EMBL" id="VOXD01000004">
    <property type="protein sequence ID" value="TXF91043.1"/>
    <property type="molecule type" value="Genomic_DNA"/>
</dbReference>